<dbReference type="AlphaFoldDB" id="A0A5J5GC20"/>
<dbReference type="Proteomes" id="UP000326554">
    <property type="component" value="Unassembled WGS sequence"/>
</dbReference>
<proteinExistence type="predicted"/>
<feature type="transmembrane region" description="Helical" evidence="2">
    <location>
        <begin position="6"/>
        <end position="26"/>
    </location>
</feature>
<feature type="transmembrane region" description="Helical" evidence="2">
    <location>
        <begin position="111"/>
        <end position="130"/>
    </location>
</feature>
<evidence type="ECO:0000256" key="2">
    <source>
        <dbReference type="SAM" id="Phobius"/>
    </source>
</evidence>
<name>A0A5J5GC20_9RHOB</name>
<keyword evidence="2" id="KW-0812">Transmembrane</keyword>
<evidence type="ECO:0000313" key="4">
    <source>
        <dbReference type="Proteomes" id="UP000326554"/>
    </source>
</evidence>
<evidence type="ECO:0000313" key="3">
    <source>
        <dbReference type="EMBL" id="KAA9005719.1"/>
    </source>
</evidence>
<comment type="caution">
    <text evidence="3">The sequence shown here is derived from an EMBL/GenBank/DDBJ whole genome shotgun (WGS) entry which is preliminary data.</text>
</comment>
<keyword evidence="4" id="KW-1185">Reference proteome</keyword>
<protein>
    <submittedName>
        <fullName evidence="3">DUF2029 domain-containing protein</fullName>
    </submittedName>
</protein>
<keyword evidence="2" id="KW-1133">Transmembrane helix</keyword>
<feature type="compositionally biased region" description="Basic and acidic residues" evidence="1">
    <location>
        <begin position="562"/>
        <end position="571"/>
    </location>
</feature>
<keyword evidence="2" id="KW-0472">Membrane</keyword>
<feature type="transmembrane region" description="Helical" evidence="2">
    <location>
        <begin position="258"/>
        <end position="278"/>
    </location>
</feature>
<reference evidence="3 4" key="1">
    <citation type="submission" date="2019-09" db="EMBL/GenBank/DDBJ databases">
        <authorList>
            <person name="Park J.-S."/>
            <person name="Choi H.-J."/>
        </authorList>
    </citation>
    <scope>NUCLEOTIDE SEQUENCE [LARGE SCALE GENOMIC DNA]</scope>
    <source>
        <strain evidence="3 4">176SS1-4</strain>
    </source>
</reference>
<feature type="transmembrane region" description="Helical" evidence="2">
    <location>
        <begin position="84"/>
        <end position="105"/>
    </location>
</feature>
<sequence length="571" mass="60861">MLRPNAIQLGGLILLIIAVFGGASLLPDHFAITLHEGDALHLADIVLRLAEGQVPHVDVMTPIGGLAFWPIAWLVQAGFGLGQAFLWSQVIVALVLAPAIWWVAVTRLPRGAALLFVASVLFLLLALVHGGTDQAISPSMHYNRWGWALTFIVVVASVIAPLDRGTATVDGLVIGLSMAALALIKVTYFGAFSIPVIIALLRTGQRRVLWIALATGLAVALLVTVLLGPGYWAAYIEDLRTVAASEIRPQPGLPIEGVLTAPLYLGASFALIASVVFLRQAGAEAEGLVLLLLAPGFVYVAFQNFGNDPQWLMLLAVLLLAYLPKATEGRNMVGLTHRAALGGTAAVALALAAPNIANLAFSPIKHLAADTEEDLPLIPGAGRHEDILISSVRSRRTDLVVPLDAPELGLPALRDEEQREDPIGFLGETRAHCALENGLVAVLEAVVRDLEEAGYEGTRIFGADLLSPLWLYGDLEPVPGAAPWYYGRLSGFDASEFLLILTCPLTPRVQSIILSEIMERDTEELTEVRRTALYTLYRIGEGEEAPVPPAPGDAAENSAEADVPRGADEDG</sequence>
<feature type="region of interest" description="Disordered" evidence="1">
    <location>
        <begin position="542"/>
        <end position="571"/>
    </location>
</feature>
<feature type="transmembrane region" description="Helical" evidence="2">
    <location>
        <begin position="172"/>
        <end position="201"/>
    </location>
</feature>
<evidence type="ECO:0000256" key="1">
    <source>
        <dbReference type="SAM" id="MobiDB-lite"/>
    </source>
</evidence>
<feature type="transmembrane region" description="Helical" evidence="2">
    <location>
        <begin position="285"/>
        <end position="305"/>
    </location>
</feature>
<organism evidence="3 4">
    <name type="scientific">Histidinibacterium aquaticum</name>
    <dbReference type="NCBI Taxonomy" id="2613962"/>
    <lineage>
        <taxon>Bacteria</taxon>
        <taxon>Pseudomonadati</taxon>
        <taxon>Pseudomonadota</taxon>
        <taxon>Alphaproteobacteria</taxon>
        <taxon>Rhodobacterales</taxon>
        <taxon>Paracoccaceae</taxon>
        <taxon>Histidinibacterium</taxon>
    </lineage>
</organism>
<gene>
    <name evidence="3" type="ORF">F3S47_17625</name>
</gene>
<dbReference type="RefSeq" id="WP_150446626.1">
    <property type="nucleotide sequence ID" value="NZ_VYQE01000006.1"/>
</dbReference>
<dbReference type="EMBL" id="VYQE01000006">
    <property type="protein sequence ID" value="KAA9005719.1"/>
    <property type="molecule type" value="Genomic_DNA"/>
</dbReference>
<feature type="transmembrane region" description="Helical" evidence="2">
    <location>
        <begin position="311"/>
        <end position="327"/>
    </location>
</feature>
<accession>A0A5J5GC20</accession>
<feature type="transmembrane region" description="Helical" evidence="2">
    <location>
        <begin position="208"/>
        <end position="232"/>
    </location>
</feature>
<feature type="transmembrane region" description="Helical" evidence="2">
    <location>
        <begin position="339"/>
        <end position="361"/>
    </location>
</feature>
<feature type="transmembrane region" description="Helical" evidence="2">
    <location>
        <begin position="142"/>
        <end position="160"/>
    </location>
</feature>